<evidence type="ECO:0000313" key="1">
    <source>
        <dbReference type="EMBL" id="GFQ80266.1"/>
    </source>
</evidence>
<reference evidence="1" key="1">
    <citation type="submission" date="2020-07" db="EMBL/GenBank/DDBJ databases">
        <title>Multicomponent nature underlies the extraordinary mechanical properties of spider dragline silk.</title>
        <authorList>
            <person name="Kono N."/>
            <person name="Nakamura H."/>
            <person name="Mori M."/>
            <person name="Yoshida Y."/>
            <person name="Ohtoshi R."/>
            <person name="Malay A.D."/>
            <person name="Moran D.A.P."/>
            <person name="Tomita M."/>
            <person name="Numata K."/>
            <person name="Arakawa K."/>
        </authorList>
    </citation>
    <scope>NUCLEOTIDE SEQUENCE</scope>
</reference>
<sequence>MHLRYTQLVNSFLGRSKESHAKKKNLFRKKRKKKPYFDRTIQCPAPVVSPLSIQIPPLLGQTQPPAHFLSPPQPILLPVDSFNLLPVPPVFPPYWSHTAESSASIIHRACAVASYRSIVVEAQGSQSS</sequence>
<comment type="caution">
    <text evidence="1">The sequence shown here is derived from an EMBL/GenBank/DDBJ whole genome shotgun (WGS) entry which is preliminary data.</text>
</comment>
<dbReference type="Proteomes" id="UP000887116">
    <property type="component" value="Unassembled WGS sequence"/>
</dbReference>
<protein>
    <submittedName>
        <fullName evidence="1">Uncharacterized protein</fullName>
    </submittedName>
</protein>
<proteinExistence type="predicted"/>
<organism evidence="1 2">
    <name type="scientific">Trichonephila clavata</name>
    <name type="common">Joro spider</name>
    <name type="synonym">Nephila clavata</name>
    <dbReference type="NCBI Taxonomy" id="2740835"/>
    <lineage>
        <taxon>Eukaryota</taxon>
        <taxon>Metazoa</taxon>
        <taxon>Ecdysozoa</taxon>
        <taxon>Arthropoda</taxon>
        <taxon>Chelicerata</taxon>
        <taxon>Arachnida</taxon>
        <taxon>Araneae</taxon>
        <taxon>Araneomorphae</taxon>
        <taxon>Entelegynae</taxon>
        <taxon>Araneoidea</taxon>
        <taxon>Nephilidae</taxon>
        <taxon>Trichonephila</taxon>
    </lineage>
</organism>
<name>A0A8X6KQC1_TRICU</name>
<dbReference type="EMBL" id="BMAO01022202">
    <property type="protein sequence ID" value="GFQ80266.1"/>
    <property type="molecule type" value="Genomic_DNA"/>
</dbReference>
<keyword evidence="2" id="KW-1185">Reference proteome</keyword>
<accession>A0A8X6KQC1</accession>
<gene>
    <name evidence="1" type="ORF">TNCT_168601</name>
</gene>
<dbReference type="OrthoDB" id="10456659at2759"/>
<dbReference type="AlphaFoldDB" id="A0A8X6KQC1"/>
<evidence type="ECO:0000313" key="2">
    <source>
        <dbReference type="Proteomes" id="UP000887116"/>
    </source>
</evidence>